<proteinExistence type="predicted"/>
<gene>
    <name evidence="1" type="ORF">V5799_012571</name>
</gene>
<dbReference type="AlphaFoldDB" id="A0AAQ4EDM7"/>
<evidence type="ECO:0000313" key="1">
    <source>
        <dbReference type="EMBL" id="KAK8772897.1"/>
    </source>
</evidence>
<keyword evidence="2" id="KW-1185">Reference proteome</keyword>
<name>A0AAQ4EDM7_AMBAM</name>
<comment type="caution">
    <text evidence="1">The sequence shown here is derived from an EMBL/GenBank/DDBJ whole genome shotgun (WGS) entry which is preliminary data.</text>
</comment>
<organism evidence="1 2">
    <name type="scientific">Amblyomma americanum</name>
    <name type="common">Lone star tick</name>
    <dbReference type="NCBI Taxonomy" id="6943"/>
    <lineage>
        <taxon>Eukaryota</taxon>
        <taxon>Metazoa</taxon>
        <taxon>Ecdysozoa</taxon>
        <taxon>Arthropoda</taxon>
        <taxon>Chelicerata</taxon>
        <taxon>Arachnida</taxon>
        <taxon>Acari</taxon>
        <taxon>Parasitiformes</taxon>
        <taxon>Ixodida</taxon>
        <taxon>Ixodoidea</taxon>
        <taxon>Ixodidae</taxon>
        <taxon>Amblyomminae</taxon>
        <taxon>Amblyomma</taxon>
    </lineage>
</organism>
<sequence length="66" mass="7286">MRSHLGVTCFDSQHCAWSGVCFQLIEVSEVLVPIACIYSPLCQLLRFLAIGAACLESEWLPAPFLT</sequence>
<dbReference type="Proteomes" id="UP001321473">
    <property type="component" value="Unassembled WGS sequence"/>
</dbReference>
<accession>A0AAQ4EDM7</accession>
<protein>
    <submittedName>
        <fullName evidence="1">Uncharacterized protein</fullName>
    </submittedName>
</protein>
<dbReference type="EMBL" id="JARKHS020017591">
    <property type="protein sequence ID" value="KAK8772897.1"/>
    <property type="molecule type" value="Genomic_DNA"/>
</dbReference>
<reference evidence="1 2" key="1">
    <citation type="journal article" date="2023" name="Arcadia Sci">
        <title>De novo assembly of a long-read Amblyomma americanum tick genome.</title>
        <authorList>
            <person name="Chou S."/>
            <person name="Poskanzer K.E."/>
            <person name="Rollins M."/>
            <person name="Thuy-Boun P.S."/>
        </authorList>
    </citation>
    <scope>NUCLEOTIDE SEQUENCE [LARGE SCALE GENOMIC DNA]</scope>
    <source>
        <strain evidence="1">F_SG_1</strain>
        <tissue evidence="1">Salivary glands</tissue>
    </source>
</reference>
<evidence type="ECO:0000313" key="2">
    <source>
        <dbReference type="Proteomes" id="UP001321473"/>
    </source>
</evidence>